<dbReference type="RefSeq" id="WP_119750745.1">
    <property type="nucleotide sequence ID" value="NZ_QVRA01000063.1"/>
</dbReference>
<dbReference type="InterPro" id="IPR005119">
    <property type="entry name" value="LysR_subst-bd"/>
</dbReference>
<comment type="caution">
    <text evidence="2">The sequence shown here is derived from an EMBL/GenBank/DDBJ whole genome shotgun (WGS) entry which is preliminary data.</text>
</comment>
<feature type="domain" description="LysR substrate-binding" evidence="1">
    <location>
        <begin position="14"/>
        <end position="73"/>
    </location>
</feature>
<evidence type="ECO:0000259" key="1">
    <source>
        <dbReference type="Pfam" id="PF03466"/>
    </source>
</evidence>
<dbReference type="Gene3D" id="3.40.190.10">
    <property type="entry name" value="Periplasmic binding protein-like II"/>
    <property type="match status" value="1"/>
</dbReference>
<dbReference type="Pfam" id="PF03466">
    <property type="entry name" value="LysR_substrate"/>
    <property type="match status" value="1"/>
</dbReference>
<gene>
    <name evidence="2" type="ORF">D0Z70_24115</name>
</gene>
<sequence>MRLPLIISVCGAGKGPAGLVRIASPPALDRMNIIPRLPDFIAQFPEISVGFSVAQRLTSLVRKGVDVALRGRKRPLIHAAERRRPVEWWRGSASGGAGSA</sequence>
<dbReference type="OrthoDB" id="9786526at2"/>
<evidence type="ECO:0000313" key="3">
    <source>
        <dbReference type="Proteomes" id="UP000283469"/>
    </source>
</evidence>
<dbReference type="SUPFAM" id="SSF53850">
    <property type="entry name" value="Periplasmic binding protein-like II"/>
    <property type="match status" value="1"/>
</dbReference>
<dbReference type="AlphaFoldDB" id="A0A418YI16"/>
<organism evidence="2 3">
    <name type="scientific">Sphingobium terrigena</name>
    <dbReference type="NCBI Taxonomy" id="2304063"/>
    <lineage>
        <taxon>Bacteria</taxon>
        <taxon>Pseudomonadati</taxon>
        <taxon>Pseudomonadota</taxon>
        <taxon>Alphaproteobacteria</taxon>
        <taxon>Sphingomonadales</taxon>
        <taxon>Sphingomonadaceae</taxon>
        <taxon>Sphingobium</taxon>
    </lineage>
</organism>
<dbReference type="EMBL" id="QVRA01000063">
    <property type="protein sequence ID" value="RJG49861.1"/>
    <property type="molecule type" value="Genomic_DNA"/>
</dbReference>
<name>A0A418YI16_9SPHN</name>
<evidence type="ECO:0000313" key="2">
    <source>
        <dbReference type="EMBL" id="RJG49861.1"/>
    </source>
</evidence>
<accession>A0A418YI16</accession>
<proteinExistence type="predicted"/>
<keyword evidence="3" id="KW-1185">Reference proteome</keyword>
<protein>
    <recommendedName>
        <fullName evidence="1">LysR substrate-binding domain-containing protein</fullName>
    </recommendedName>
</protein>
<dbReference type="Proteomes" id="UP000283469">
    <property type="component" value="Unassembled WGS sequence"/>
</dbReference>
<reference evidence="2 3" key="1">
    <citation type="submission" date="2018-08" db="EMBL/GenBank/DDBJ databases">
        <title>Sphingobium sp. EO9.</title>
        <authorList>
            <person name="Park Y."/>
            <person name="Kim K.H."/>
            <person name="Jeon C.O."/>
        </authorList>
    </citation>
    <scope>NUCLEOTIDE SEQUENCE [LARGE SCALE GENOMIC DNA]</scope>
    <source>
        <strain evidence="2 3">EO9</strain>
    </source>
</reference>